<name>A0A8J3PYP8_9ACTN</name>
<evidence type="ECO:0000313" key="3">
    <source>
        <dbReference type="Proteomes" id="UP000630097"/>
    </source>
</evidence>
<feature type="region of interest" description="Disordered" evidence="1">
    <location>
        <begin position="22"/>
        <end position="67"/>
    </location>
</feature>
<comment type="caution">
    <text evidence="2">The sequence shown here is derived from an EMBL/GenBank/DDBJ whole genome shotgun (WGS) entry which is preliminary data.</text>
</comment>
<accession>A0A8J3PYP8</accession>
<keyword evidence="3" id="KW-1185">Reference proteome</keyword>
<dbReference type="EMBL" id="BONV01000041">
    <property type="protein sequence ID" value="GIG83467.1"/>
    <property type="molecule type" value="Genomic_DNA"/>
</dbReference>
<dbReference type="RefSeq" id="WP_203886781.1">
    <property type="nucleotide sequence ID" value="NZ_BAABHH010000027.1"/>
</dbReference>
<dbReference type="AlphaFoldDB" id="A0A8J3PYP8"/>
<feature type="compositionally biased region" description="Polar residues" evidence="1">
    <location>
        <begin position="22"/>
        <end position="32"/>
    </location>
</feature>
<sequence length="67" mass="6810">MSPRRARLIAVSGLAIVASHPSLVQGSSQPSHATAPATAQDRHGQPGPPLTALPPIINDANPDDGAR</sequence>
<gene>
    <name evidence="2" type="ORF">Pka01_65940</name>
</gene>
<evidence type="ECO:0000256" key="1">
    <source>
        <dbReference type="SAM" id="MobiDB-lite"/>
    </source>
</evidence>
<reference evidence="2 3" key="1">
    <citation type="submission" date="2021-01" db="EMBL/GenBank/DDBJ databases">
        <title>Whole genome shotgun sequence of Planotetraspora kaengkrachanensis NBRC 104272.</title>
        <authorList>
            <person name="Komaki H."/>
            <person name="Tamura T."/>
        </authorList>
    </citation>
    <scope>NUCLEOTIDE SEQUENCE [LARGE SCALE GENOMIC DNA]</scope>
    <source>
        <strain evidence="2 3">NBRC 104272</strain>
    </source>
</reference>
<organism evidence="2 3">
    <name type="scientific">Planotetraspora kaengkrachanensis</name>
    <dbReference type="NCBI Taxonomy" id="575193"/>
    <lineage>
        <taxon>Bacteria</taxon>
        <taxon>Bacillati</taxon>
        <taxon>Actinomycetota</taxon>
        <taxon>Actinomycetes</taxon>
        <taxon>Streptosporangiales</taxon>
        <taxon>Streptosporangiaceae</taxon>
        <taxon>Planotetraspora</taxon>
    </lineage>
</organism>
<protein>
    <submittedName>
        <fullName evidence="2">Uncharacterized protein</fullName>
    </submittedName>
</protein>
<proteinExistence type="predicted"/>
<evidence type="ECO:0000313" key="2">
    <source>
        <dbReference type="EMBL" id="GIG83467.1"/>
    </source>
</evidence>
<dbReference type="Proteomes" id="UP000630097">
    <property type="component" value="Unassembled WGS sequence"/>
</dbReference>